<keyword evidence="2" id="KW-1185">Reference proteome</keyword>
<dbReference type="Proteomes" id="UP000814128">
    <property type="component" value="Unassembled WGS sequence"/>
</dbReference>
<sequence length="974" mass="102089">MAIIHPLVFFLALVHAVYAASISTSTPCPPLQWINLTSLLSGSGAPPPLKDASIGYNDGTRTLLIFGGESESGVPQSQTYLLNLDSLTWAQPSPPSGLGGAPPARSAAVSGFDFAASYRTGQLVAGGKDSNGNFLADIWEFDYISQFWAQVNVSSGGPSVLAVGGGIDNINEAFQLNGSLPINTFYVFGGDSSPVSLADAWELEISGALSSNIKRGLLANWTKRTVSGTPPSVSGQGGTVNKQKLISFGGCQGTPSPSVSCATQNATVVDVSGPSLLDIEPCVAPRLGAAVVSNRNSFASAFANQVFVALGTFNTSLWDDGGGLGQGEVDVLDFSAATWTRVVPAGDPGTSGSAPTFPSPRAGAAALSHSSGLVGTSRSGYFDTIVFGGQDAAGNYLNEVWLLRAYNGSVSSSSTRWSGFGDGTLQTGINANGGGVSMKFLSSCATALSHASSSPTISGSISSAKPTTSPTGSTTAVPQANFARYDTATSHKVLAPVSVALLLPAIVVYRLSQPAISLSNSSFGLQLTACVISFFAFGSGLAGLILSFTTIVASPQSASTLAKRAVSSGSVLRTGHGQAGLALFLLLYIVFPVIYLGHSVWTHSGARFSPDDAHDDVVTSKQVSRAASTDPAEKLNSTNSPDGHQYDRSSATTPGPEAPTSSGRRRHRSLTGSSFMASLLPTAERRSSESVALSEPSGPSGPSSMGPHSFEVVNRPRKRQLSTGEGLAVSESSHRANGGLPRRSLSDISWLERRRSVNAVNEIDYALMQLHQQRGPPTPGTADLSTRPLMNVDSTHTGMPVSAMPPAALVLLHLLLHVLVLALSAFALVALWERAPPAAFAVFLVWTVALYVVLIALALRGRPRDSALTVLLNRLRGERAPSHYAAAATPTPSRPLSPTEVRGPYLHQPLYRPTLDDEYRAPFPPSRTGHGVPDEAESDEDEDTRQRRIEEEMQRREVSIVTVPKRKLWVTNPS</sequence>
<proteinExistence type="predicted"/>
<name>A0ACB8QXR8_9AGAM</name>
<comment type="caution">
    <text evidence="1">The sequence shown here is derived from an EMBL/GenBank/DDBJ whole genome shotgun (WGS) entry which is preliminary data.</text>
</comment>
<protein>
    <submittedName>
        <fullName evidence="1">Uncharacterized protein</fullName>
    </submittedName>
</protein>
<reference evidence="1" key="1">
    <citation type="submission" date="2021-02" db="EMBL/GenBank/DDBJ databases">
        <authorList>
            <consortium name="DOE Joint Genome Institute"/>
            <person name="Ahrendt S."/>
            <person name="Looney B.P."/>
            <person name="Miyauchi S."/>
            <person name="Morin E."/>
            <person name="Drula E."/>
            <person name="Courty P.E."/>
            <person name="Chicoki N."/>
            <person name="Fauchery L."/>
            <person name="Kohler A."/>
            <person name="Kuo A."/>
            <person name="Labutti K."/>
            <person name="Pangilinan J."/>
            <person name="Lipzen A."/>
            <person name="Riley R."/>
            <person name="Andreopoulos W."/>
            <person name="He G."/>
            <person name="Johnson J."/>
            <person name="Barry K.W."/>
            <person name="Grigoriev I.V."/>
            <person name="Nagy L."/>
            <person name="Hibbett D."/>
            <person name="Henrissat B."/>
            <person name="Matheny P.B."/>
            <person name="Labbe J."/>
            <person name="Martin F."/>
        </authorList>
    </citation>
    <scope>NUCLEOTIDE SEQUENCE</scope>
    <source>
        <strain evidence="1">EC-137</strain>
    </source>
</reference>
<gene>
    <name evidence="1" type="ORF">K488DRAFT_81712</name>
</gene>
<dbReference type="EMBL" id="MU273468">
    <property type="protein sequence ID" value="KAI0036714.1"/>
    <property type="molecule type" value="Genomic_DNA"/>
</dbReference>
<evidence type="ECO:0000313" key="1">
    <source>
        <dbReference type="EMBL" id="KAI0036714.1"/>
    </source>
</evidence>
<accession>A0ACB8QXR8</accession>
<evidence type="ECO:0000313" key="2">
    <source>
        <dbReference type="Proteomes" id="UP000814128"/>
    </source>
</evidence>
<reference evidence="1" key="2">
    <citation type="journal article" date="2022" name="New Phytol.">
        <title>Evolutionary transition to the ectomycorrhizal habit in the genomes of a hyperdiverse lineage of mushroom-forming fungi.</title>
        <authorList>
            <person name="Looney B."/>
            <person name="Miyauchi S."/>
            <person name="Morin E."/>
            <person name="Drula E."/>
            <person name="Courty P.E."/>
            <person name="Kohler A."/>
            <person name="Kuo A."/>
            <person name="LaButti K."/>
            <person name="Pangilinan J."/>
            <person name="Lipzen A."/>
            <person name="Riley R."/>
            <person name="Andreopoulos W."/>
            <person name="He G."/>
            <person name="Johnson J."/>
            <person name="Nolan M."/>
            <person name="Tritt A."/>
            <person name="Barry K.W."/>
            <person name="Grigoriev I.V."/>
            <person name="Nagy L.G."/>
            <person name="Hibbett D."/>
            <person name="Henrissat B."/>
            <person name="Matheny P.B."/>
            <person name="Labbe J."/>
            <person name="Martin F.M."/>
        </authorList>
    </citation>
    <scope>NUCLEOTIDE SEQUENCE</scope>
    <source>
        <strain evidence="1">EC-137</strain>
    </source>
</reference>
<organism evidence="1 2">
    <name type="scientific">Vararia minispora EC-137</name>
    <dbReference type="NCBI Taxonomy" id="1314806"/>
    <lineage>
        <taxon>Eukaryota</taxon>
        <taxon>Fungi</taxon>
        <taxon>Dikarya</taxon>
        <taxon>Basidiomycota</taxon>
        <taxon>Agaricomycotina</taxon>
        <taxon>Agaricomycetes</taxon>
        <taxon>Russulales</taxon>
        <taxon>Lachnocladiaceae</taxon>
        <taxon>Vararia</taxon>
    </lineage>
</organism>